<dbReference type="AlphaFoldDB" id="A0A7D3XIH1"/>
<organism evidence="1 2">
    <name type="scientific">Erythrobacter mangrovi</name>
    <dbReference type="NCBI Taxonomy" id="2739433"/>
    <lineage>
        <taxon>Bacteria</taxon>
        <taxon>Pseudomonadati</taxon>
        <taxon>Pseudomonadota</taxon>
        <taxon>Alphaproteobacteria</taxon>
        <taxon>Sphingomonadales</taxon>
        <taxon>Erythrobacteraceae</taxon>
        <taxon>Erythrobacter/Porphyrobacter group</taxon>
        <taxon>Erythrobacter</taxon>
    </lineage>
</organism>
<evidence type="ECO:0008006" key="3">
    <source>
        <dbReference type="Google" id="ProtNLM"/>
    </source>
</evidence>
<accession>A0A7D3XIH1</accession>
<reference evidence="1 2" key="1">
    <citation type="submission" date="2020-05" db="EMBL/GenBank/DDBJ databases">
        <title>Erythrobacter mangrovi sp. nov., isolated from rhizosphere soil of mangrove plant (Kandelia candel).</title>
        <authorList>
            <person name="Ye Y.H."/>
        </authorList>
    </citation>
    <scope>NUCLEOTIDE SEQUENCE [LARGE SCALE GENOMIC DNA]</scope>
    <source>
        <strain evidence="1 2">EB310</strain>
    </source>
</reference>
<dbReference type="RefSeq" id="WP_173215192.1">
    <property type="nucleotide sequence ID" value="NZ_CP053921.1"/>
</dbReference>
<dbReference type="EMBL" id="CP053921">
    <property type="protein sequence ID" value="QKG72133.1"/>
    <property type="molecule type" value="Genomic_DNA"/>
</dbReference>
<dbReference type="SUPFAM" id="SSF52058">
    <property type="entry name" value="L domain-like"/>
    <property type="match status" value="1"/>
</dbReference>
<gene>
    <name evidence="1" type="ORF">HQR01_12575</name>
</gene>
<dbReference type="Proteomes" id="UP000504693">
    <property type="component" value="Chromosome"/>
</dbReference>
<evidence type="ECO:0000313" key="2">
    <source>
        <dbReference type="Proteomes" id="UP000504693"/>
    </source>
</evidence>
<dbReference type="Gene3D" id="3.80.10.10">
    <property type="entry name" value="Ribonuclease Inhibitor"/>
    <property type="match status" value="2"/>
</dbReference>
<dbReference type="InterPro" id="IPR032675">
    <property type="entry name" value="LRR_dom_sf"/>
</dbReference>
<protein>
    <recommendedName>
        <fullName evidence="3">Leucine-rich repeat domain-containing protein</fullName>
    </recommendedName>
</protein>
<evidence type="ECO:0000313" key="1">
    <source>
        <dbReference type="EMBL" id="QKG72133.1"/>
    </source>
</evidence>
<sequence>MAQREFSHASNLEEVEAELRQGKDATIQFNGPIRDAVRMLKPSDAWDQENGPIIAADDYVERVRAMCREWGEALTVRFYDHRGDVFDGREVHAFPEAQSLHLGGFDQAINLESAFELPLLKRLCVSYFGLDNKQLLNHLNFGQLTHLTLTETNTKALDLSPLANGQKLQKLFLVGHHKNIEKLANLGQLEEFTFSAKTGLDLSFLNGMANLRALKFNLGGAASIADIELPKLEDIAFTMVRNLAELGDMQRFPSLRRLFMQDQQQLEHVRFGPGNTSLEHLWFYNCQKLNRIEGLADCTSLKSLRWIFTDIDPASLKLPSSLTHLHMLSGKRGAEAEEKAKIEAKGYVADDHDDAWFFYK</sequence>
<name>A0A7D3XIH1_9SPHN</name>
<keyword evidence="2" id="KW-1185">Reference proteome</keyword>
<proteinExistence type="predicted"/>
<dbReference type="KEGG" id="emv:HQR01_12575"/>